<dbReference type="AlphaFoldDB" id="A0A9P0G4S6"/>
<proteinExistence type="predicted"/>
<feature type="transmembrane region" description="Helical" evidence="2">
    <location>
        <begin position="491"/>
        <end position="512"/>
    </location>
</feature>
<feature type="region of interest" description="Disordered" evidence="1">
    <location>
        <begin position="204"/>
        <end position="264"/>
    </location>
</feature>
<dbReference type="Proteomes" id="UP001152759">
    <property type="component" value="Chromosome 7"/>
</dbReference>
<dbReference type="KEGG" id="btab:109032136"/>
<feature type="chain" id="PRO_5040320010" evidence="3">
    <location>
        <begin position="18"/>
        <end position="551"/>
    </location>
</feature>
<accession>A0A9P0G4S6</accession>
<dbReference type="EMBL" id="OU963868">
    <property type="protein sequence ID" value="CAH0775765.1"/>
    <property type="molecule type" value="Genomic_DNA"/>
</dbReference>
<keyword evidence="2" id="KW-0812">Transmembrane</keyword>
<keyword evidence="5" id="KW-1185">Reference proteome</keyword>
<keyword evidence="2" id="KW-1133">Transmembrane helix</keyword>
<evidence type="ECO:0000256" key="2">
    <source>
        <dbReference type="SAM" id="Phobius"/>
    </source>
</evidence>
<organism evidence="4 5">
    <name type="scientific">Bemisia tabaci</name>
    <name type="common">Sweetpotato whitefly</name>
    <name type="synonym">Aleurodes tabaci</name>
    <dbReference type="NCBI Taxonomy" id="7038"/>
    <lineage>
        <taxon>Eukaryota</taxon>
        <taxon>Metazoa</taxon>
        <taxon>Ecdysozoa</taxon>
        <taxon>Arthropoda</taxon>
        <taxon>Hexapoda</taxon>
        <taxon>Insecta</taxon>
        <taxon>Pterygota</taxon>
        <taxon>Neoptera</taxon>
        <taxon>Paraneoptera</taxon>
        <taxon>Hemiptera</taxon>
        <taxon>Sternorrhyncha</taxon>
        <taxon>Aleyrodoidea</taxon>
        <taxon>Aleyrodidae</taxon>
        <taxon>Aleyrodinae</taxon>
        <taxon>Bemisia</taxon>
    </lineage>
</organism>
<reference evidence="4" key="1">
    <citation type="submission" date="2021-12" db="EMBL/GenBank/DDBJ databases">
        <authorList>
            <person name="King R."/>
        </authorList>
    </citation>
    <scope>NUCLEOTIDE SEQUENCE</scope>
</reference>
<gene>
    <name evidence="4" type="ORF">BEMITA_LOCUS11939</name>
</gene>
<feature type="compositionally biased region" description="Gly residues" evidence="1">
    <location>
        <begin position="292"/>
        <end position="302"/>
    </location>
</feature>
<keyword evidence="3" id="KW-0732">Signal</keyword>
<evidence type="ECO:0000256" key="1">
    <source>
        <dbReference type="SAM" id="MobiDB-lite"/>
    </source>
</evidence>
<keyword evidence="2" id="KW-0472">Membrane</keyword>
<feature type="region of interest" description="Disordered" evidence="1">
    <location>
        <begin position="287"/>
        <end position="343"/>
    </location>
</feature>
<protein>
    <submittedName>
        <fullName evidence="4">Uncharacterized protein</fullName>
    </submittedName>
</protein>
<name>A0A9P0G4S6_BEMTA</name>
<evidence type="ECO:0000313" key="5">
    <source>
        <dbReference type="Proteomes" id="UP001152759"/>
    </source>
</evidence>
<sequence>MLFFGSTIGLLVSFTFTTCVSVQFPADEALESSNSSARSKQERQSKALHSYLVTSRPYQLINTSTPATEPKWRRELYITTTLGAGTNSYEPAAASFSDCSSNSQSCQNLKQEDSPTFRPYSQAELDKILREYREKNKTEHHSKLNSIEPLYGAASNIIASTSSSVDTILHDKSKSYHHSSNQHKNPYDDRQGWVTLEPVAWSSSQVQKWEPNPNRPTWPVPSEVAQWSGPPSTPQYGAPSPEHSPWTTDRPWKPPSYQYGSGGRPPVVQSHYTPISSGHLQFASSNNNYGPPHGGGGWGGGSSHPDIITDGRPDFPPDEPSSGHKPWGGSQSYGPPKPHTQVVYQGPIGAHEKPSYPSENGEGHWVLLSSTKGYSIPQRHRNMARSIRFDPSQEEEPKRERVASTRSVRLEVLPPLNGSETKITHGGILEVEKTHQTVDEAHREHVARSLRFAVPTGNGTVERVPRPGGRAAKATARADHGADAHRRDVRLAAVGGGVIPATMAMILPVILARKKRAPRRTNPDFTVLPAEYVFDGADLRPHNQRILHVYE</sequence>
<evidence type="ECO:0000256" key="3">
    <source>
        <dbReference type="SAM" id="SignalP"/>
    </source>
</evidence>
<feature type="signal peptide" evidence="3">
    <location>
        <begin position="1"/>
        <end position="17"/>
    </location>
</feature>
<evidence type="ECO:0000313" key="4">
    <source>
        <dbReference type="EMBL" id="CAH0775765.1"/>
    </source>
</evidence>